<keyword evidence="1" id="KW-0472">Membrane</keyword>
<dbReference type="InterPro" id="IPR024079">
    <property type="entry name" value="MetalloPept_cat_dom_sf"/>
</dbReference>
<feature type="transmembrane region" description="Helical" evidence="1">
    <location>
        <begin position="32"/>
        <end position="56"/>
    </location>
</feature>
<evidence type="ECO:0000313" key="3">
    <source>
        <dbReference type="Proteomes" id="UP000821866"/>
    </source>
</evidence>
<reference evidence="2" key="1">
    <citation type="journal article" date="2020" name="Cell">
        <title>Large-Scale Comparative Analyses of Tick Genomes Elucidate Their Genetic Diversity and Vector Capacities.</title>
        <authorList>
            <consortium name="Tick Genome and Microbiome Consortium (TIGMIC)"/>
            <person name="Jia N."/>
            <person name="Wang J."/>
            <person name="Shi W."/>
            <person name="Du L."/>
            <person name="Sun Y."/>
            <person name="Zhan W."/>
            <person name="Jiang J.F."/>
            <person name="Wang Q."/>
            <person name="Zhang B."/>
            <person name="Ji P."/>
            <person name="Bell-Sakyi L."/>
            <person name="Cui X.M."/>
            <person name="Yuan T.T."/>
            <person name="Jiang B.G."/>
            <person name="Yang W.F."/>
            <person name="Lam T.T."/>
            <person name="Chang Q.C."/>
            <person name="Ding S.J."/>
            <person name="Wang X.J."/>
            <person name="Zhu J.G."/>
            <person name="Ruan X.D."/>
            <person name="Zhao L."/>
            <person name="Wei J.T."/>
            <person name="Ye R.Z."/>
            <person name="Que T.C."/>
            <person name="Du C.H."/>
            <person name="Zhou Y.H."/>
            <person name="Cheng J.X."/>
            <person name="Dai P.F."/>
            <person name="Guo W.B."/>
            <person name="Han X.H."/>
            <person name="Huang E.J."/>
            <person name="Li L.F."/>
            <person name="Wei W."/>
            <person name="Gao Y.C."/>
            <person name="Liu J.Z."/>
            <person name="Shao H.Z."/>
            <person name="Wang X."/>
            <person name="Wang C.C."/>
            <person name="Yang T.C."/>
            <person name="Huo Q.B."/>
            <person name="Li W."/>
            <person name="Chen H.Y."/>
            <person name="Chen S.E."/>
            <person name="Zhou L.G."/>
            <person name="Ni X.B."/>
            <person name="Tian J.H."/>
            <person name="Sheng Y."/>
            <person name="Liu T."/>
            <person name="Pan Y.S."/>
            <person name="Xia L.Y."/>
            <person name="Li J."/>
            <person name="Zhao F."/>
            <person name="Cao W.C."/>
        </authorList>
    </citation>
    <scope>NUCLEOTIDE SEQUENCE</scope>
    <source>
        <strain evidence="2">Rmic-2018</strain>
    </source>
</reference>
<keyword evidence="1" id="KW-0812">Transmembrane</keyword>
<organism evidence="2 3">
    <name type="scientific">Rhipicephalus microplus</name>
    <name type="common">Cattle tick</name>
    <name type="synonym">Boophilus microplus</name>
    <dbReference type="NCBI Taxonomy" id="6941"/>
    <lineage>
        <taxon>Eukaryota</taxon>
        <taxon>Metazoa</taxon>
        <taxon>Ecdysozoa</taxon>
        <taxon>Arthropoda</taxon>
        <taxon>Chelicerata</taxon>
        <taxon>Arachnida</taxon>
        <taxon>Acari</taxon>
        <taxon>Parasitiformes</taxon>
        <taxon>Ixodida</taxon>
        <taxon>Ixodoidea</taxon>
        <taxon>Ixodidae</taxon>
        <taxon>Rhipicephalinae</taxon>
        <taxon>Rhipicephalus</taxon>
        <taxon>Boophilus</taxon>
    </lineage>
</organism>
<dbReference type="GO" id="GO:0005886">
    <property type="term" value="C:plasma membrane"/>
    <property type="evidence" value="ECO:0007669"/>
    <property type="project" value="TreeGrafter"/>
</dbReference>
<dbReference type="GO" id="GO:0016485">
    <property type="term" value="P:protein processing"/>
    <property type="evidence" value="ECO:0007669"/>
    <property type="project" value="TreeGrafter"/>
</dbReference>
<dbReference type="InterPro" id="IPR000718">
    <property type="entry name" value="Peptidase_M13"/>
</dbReference>
<reference evidence="2" key="2">
    <citation type="submission" date="2021-09" db="EMBL/GenBank/DDBJ databases">
        <authorList>
            <person name="Jia N."/>
            <person name="Wang J."/>
            <person name="Shi W."/>
            <person name="Du L."/>
            <person name="Sun Y."/>
            <person name="Zhan W."/>
            <person name="Jiang J."/>
            <person name="Wang Q."/>
            <person name="Zhang B."/>
            <person name="Ji P."/>
            <person name="Sakyi L.B."/>
            <person name="Cui X."/>
            <person name="Yuan T."/>
            <person name="Jiang B."/>
            <person name="Yang W."/>
            <person name="Lam T.T.-Y."/>
            <person name="Chang Q."/>
            <person name="Ding S."/>
            <person name="Wang X."/>
            <person name="Zhu J."/>
            <person name="Ruan X."/>
            <person name="Zhao L."/>
            <person name="Wei J."/>
            <person name="Que T."/>
            <person name="Du C."/>
            <person name="Cheng J."/>
            <person name="Dai P."/>
            <person name="Han X."/>
            <person name="Huang E."/>
            <person name="Gao Y."/>
            <person name="Liu J."/>
            <person name="Shao H."/>
            <person name="Ye R."/>
            <person name="Li L."/>
            <person name="Wei W."/>
            <person name="Wang X."/>
            <person name="Wang C."/>
            <person name="Huo Q."/>
            <person name="Li W."/>
            <person name="Guo W."/>
            <person name="Chen H."/>
            <person name="Chen S."/>
            <person name="Zhou L."/>
            <person name="Zhou L."/>
            <person name="Ni X."/>
            <person name="Tian J."/>
            <person name="Zhou Y."/>
            <person name="Sheng Y."/>
            <person name="Liu T."/>
            <person name="Pan Y."/>
            <person name="Xia L."/>
            <person name="Li J."/>
            <person name="Zhao F."/>
            <person name="Cao W."/>
        </authorList>
    </citation>
    <scope>NUCLEOTIDE SEQUENCE</scope>
    <source>
        <strain evidence="2">Rmic-2018</strain>
        <tissue evidence="2">Larvae</tissue>
    </source>
</reference>
<keyword evidence="1" id="KW-1133">Transmembrane helix</keyword>
<protein>
    <submittedName>
        <fullName evidence="2">Uncharacterized protein</fullName>
    </submittedName>
</protein>
<proteinExistence type="predicted"/>
<accession>A0A9J6F4J6</accession>
<dbReference type="GO" id="GO:0004222">
    <property type="term" value="F:metalloendopeptidase activity"/>
    <property type="evidence" value="ECO:0007669"/>
    <property type="project" value="InterPro"/>
</dbReference>
<name>A0A9J6F4J6_RHIMP</name>
<keyword evidence="3" id="KW-1185">Reference proteome</keyword>
<dbReference type="PANTHER" id="PTHR11733">
    <property type="entry name" value="ZINC METALLOPROTEASE FAMILY M13 NEPRILYSIN-RELATED"/>
    <property type="match status" value="1"/>
</dbReference>
<dbReference type="PROSITE" id="PS51885">
    <property type="entry name" value="NEPRILYSIN"/>
    <property type="match status" value="1"/>
</dbReference>
<comment type="caution">
    <text evidence="2">The sequence shown here is derived from an EMBL/GenBank/DDBJ whole genome shotgun (WGS) entry which is preliminary data.</text>
</comment>
<dbReference type="Gene3D" id="3.40.390.10">
    <property type="entry name" value="Collagenase (Catalytic Domain)"/>
    <property type="match status" value="1"/>
</dbReference>
<dbReference type="Proteomes" id="UP000821866">
    <property type="component" value="Chromosome 1"/>
</dbReference>
<evidence type="ECO:0000313" key="2">
    <source>
        <dbReference type="EMBL" id="KAH8041714.1"/>
    </source>
</evidence>
<gene>
    <name evidence="2" type="ORF">HPB51_017516</name>
</gene>
<evidence type="ECO:0000256" key="1">
    <source>
        <dbReference type="SAM" id="Phobius"/>
    </source>
</evidence>
<dbReference type="PANTHER" id="PTHR11733:SF241">
    <property type="entry name" value="GH26575P-RELATED"/>
    <property type="match status" value="1"/>
</dbReference>
<dbReference type="EMBL" id="JABSTU010000001">
    <property type="protein sequence ID" value="KAH8041714.1"/>
    <property type="molecule type" value="Genomic_DNA"/>
</dbReference>
<dbReference type="AlphaFoldDB" id="A0A9J6F4J6"/>
<sequence length="657" mass="73254">MVSPQPGCTDSTAPPVLTSPAPFSHSHRRTSLIVCGVAAFLLFGMVTVFVGVYLFGKHRGSAGPTSIEITPFCCPDEVERLTRYVNTTAFPCKNFFAYVCPEVTEGALSRYTIERYRPLHAVITGAMSADVPMGPVGRFLIAYFKTCVRAIVHYDNFVSSLANAFLRDAGDLLGKASAREAMIFCATVSMRYSLSSVINIHIDNNTVSLEFTADVCVVRGRSSVTLAAAVEAIRGTTNATVTLNDMVKLVTALCNFFRGERRWEAQYQVTANSSSAFSQEVWNIRDIGAAMNALGFSLKDVRVITVYGIREIRHLYDMFNGNKSPGLKGAYLLWHALLSGVDGLHVPEGEFSLPLFQTCSERMISMWHIWDLFEAEFLTSEEKDSQARHIFATIKDAAREHFKESAVFDTEDLDRLEEFFEKIDLVTPSAISKTPVQVPEATLDFGENLLRAYAFEGKVAANRLSALSATKTLRHRDVSIVEDRYILLSPASYSYIRTAPPSKSHLPNMALLGWLLAESFWGIALNLINWKSKTAANIGRLHECFAKNYFKGFSLDDIDSREVIIAALGLSTVHKALNSTEWHVMKPAWSLWKLSEAQFFYILGSHQRCTGEQSRDAMLEVNVPLMYVEDFAESFGCLSDDKMRRPFRCPIHGVARQ</sequence>
<dbReference type="SUPFAM" id="SSF55486">
    <property type="entry name" value="Metalloproteases ('zincins'), catalytic domain"/>
    <property type="match status" value="1"/>
</dbReference>